<dbReference type="InterPro" id="IPR045464">
    <property type="entry name" value="Hrt3/FBXO9_C"/>
</dbReference>
<dbReference type="STRING" id="1141098.A0A1Y2D6Y1"/>
<dbReference type="InterPro" id="IPR036047">
    <property type="entry name" value="F-box-like_dom_sf"/>
</dbReference>
<dbReference type="FunCoup" id="A0A1Y2D6Y1">
    <property type="interactions" value="115"/>
</dbReference>
<organism evidence="4 5">
    <name type="scientific">Pseudomassariella vexata</name>
    <dbReference type="NCBI Taxonomy" id="1141098"/>
    <lineage>
        <taxon>Eukaryota</taxon>
        <taxon>Fungi</taxon>
        <taxon>Dikarya</taxon>
        <taxon>Ascomycota</taxon>
        <taxon>Pezizomycotina</taxon>
        <taxon>Sordariomycetes</taxon>
        <taxon>Xylariomycetidae</taxon>
        <taxon>Amphisphaeriales</taxon>
        <taxon>Pseudomassariaceae</taxon>
        <taxon>Pseudomassariella</taxon>
    </lineage>
</organism>
<dbReference type="GO" id="GO:0019005">
    <property type="term" value="C:SCF ubiquitin ligase complex"/>
    <property type="evidence" value="ECO:0007669"/>
    <property type="project" value="TreeGrafter"/>
</dbReference>
<keyword evidence="1" id="KW-0833">Ubl conjugation pathway</keyword>
<dbReference type="GeneID" id="63777785"/>
<feature type="compositionally biased region" description="Basic and acidic residues" evidence="2">
    <location>
        <begin position="11"/>
        <end position="21"/>
    </location>
</feature>
<evidence type="ECO:0000313" key="4">
    <source>
        <dbReference type="EMBL" id="ORY54826.1"/>
    </source>
</evidence>
<feature type="compositionally biased region" description="Low complexity" evidence="2">
    <location>
        <begin position="39"/>
        <end position="54"/>
    </location>
</feature>
<comment type="caution">
    <text evidence="4">The sequence shown here is derived from an EMBL/GenBank/DDBJ whole genome shotgun (WGS) entry which is preliminary data.</text>
</comment>
<dbReference type="Pfam" id="PF19270">
    <property type="entry name" value="FBO_C"/>
    <property type="match status" value="1"/>
</dbReference>
<evidence type="ECO:0000256" key="1">
    <source>
        <dbReference type="ARBA" id="ARBA00022786"/>
    </source>
</evidence>
<sequence length="521" mass="58682">MSSEPHNIEQTPEKIQSELETFRAQWRAEVTARSKKPEASQPSSQAGPSSSASKPPRKPDASQKRTAVPKGAAQLEDDDEYVQGHAFDELSTHGAAGEPVRVESSEVDNKEPETALEFYEKAVDRETTGKLGDSLRLYRKAFRMDSRVDQDYKNKHFPGRWKPAQINPSNAPITVPNVAQHSLDGPTLSLPDLIASFAGMSVQGSTAEVEGMPTPPCPISDLPDEILLHILRDVAILDVGDFVRLSQVCKRFAYLIATEDQIWRRVCLGSEFGFGSMVYHWQKEITWETLDPELQLGENLCGVEELQQRRADESEATTHALIHTLYASSWLKMFRQRPRIRFNGCYISTVNYIRAGQASGHHITWNSPVHIVTYYRYLRFFRDGAVISLLTTDEPKDVVHHLTKDNLMQHQNNGAPHLPSAVISGALKGRWRLSSTIDNPDGDLADVEGDLFVETNGVGPKYMYRMELSLKSAGKAAKNNKLMWKGFWSYNKLTDDWGEFTLKNDKAFYFSRVKSYGFRGQ</sequence>
<dbReference type="GO" id="GO:0005737">
    <property type="term" value="C:cytoplasm"/>
    <property type="evidence" value="ECO:0007669"/>
    <property type="project" value="TreeGrafter"/>
</dbReference>
<accession>A0A1Y2D6Y1</accession>
<dbReference type="PANTHER" id="PTHR12874">
    <property type="entry name" value="F-BOX ONLY PROTEIN 48-RELATED"/>
    <property type="match status" value="1"/>
</dbReference>
<feature type="compositionally biased region" description="Polar residues" evidence="2">
    <location>
        <begin position="1"/>
        <end position="10"/>
    </location>
</feature>
<evidence type="ECO:0000259" key="3">
    <source>
        <dbReference type="PROSITE" id="PS50181"/>
    </source>
</evidence>
<dbReference type="PROSITE" id="PS50181">
    <property type="entry name" value="FBOX"/>
    <property type="match status" value="1"/>
</dbReference>
<proteinExistence type="predicted"/>
<evidence type="ECO:0000313" key="5">
    <source>
        <dbReference type="Proteomes" id="UP000193689"/>
    </source>
</evidence>
<dbReference type="OrthoDB" id="2117972at2759"/>
<dbReference type="Gene3D" id="1.20.1280.50">
    <property type="match status" value="1"/>
</dbReference>
<dbReference type="InParanoid" id="A0A1Y2D6Y1"/>
<dbReference type="SUPFAM" id="SSF81383">
    <property type="entry name" value="F-box domain"/>
    <property type="match status" value="1"/>
</dbReference>
<protein>
    <recommendedName>
        <fullName evidence="3">F-box domain-containing protein</fullName>
    </recommendedName>
</protein>
<gene>
    <name evidence="4" type="ORF">BCR38DRAFT_453185</name>
</gene>
<name>A0A1Y2D6Y1_9PEZI</name>
<dbReference type="EMBL" id="MCFJ01000031">
    <property type="protein sequence ID" value="ORY54826.1"/>
    <property type="molecule type" value="Genomic_DNA"/>
</dbReference>
<reference evidence="4 5" key="1">
    <citation type="submission" date="2016-07" db="EMBL/GenBank/DDBJ databases">
        <title>Pervasive Adenine N6-methylation of Active Genes in Fungi.</title>
        <authorList>
            <consortium name="DOE Joint Genome Institute"/>
            <person name="Mondo S.J."/>
            <person name="Dannebaum R.O."/>
            <person name="Kuo R.C."/>
            <person name="Labutti K."/>
            <person name="Haridas S."/>
            <person name="Kuo A."/>
            <person name="Salamov A."/>
            <person name="Ahrendt S.R."/>
            <person name="Lipzen A."/>
            <person name="Sullivan W."/>
            <person name="Andreopoulos W.B."/>
            <person name="Clum A."/>
            <person name="Lindquist E."/>
            <person name="Daum C."/>
            <person name="Ramamoorthy G.K."/>
            <person name="Gryganskyi A."/>
            <person name="Culley D."/>
            <person name="Magnuson J.K."/>
            <person name="James T.Y."/>
            <person name="O'Malley M.A."/>
            <person name="Stajich J.E."/>
            <person name="Spatafora J.W."/>
            <person name="Visel A."/>
            <person name="Grigoriev I.V."/>
        </authorList>
    </citation>
    <scope>NUCLEOTIDE SEQUENCE [LARGE SCALE GENOMIC DNA]</scope>
    <source>
        <strain evidence="4 5">CBS 129021</strain>
    </source>
</reference>
<dbReference type="Pfam" id="PF12937">
    <property type="entry name" value="F-box-like"/>
    <property type="match status" value="1"/>
</dbReference>
<feature type="region of interest" description="Disordered" evidence="2">
    <location>
        <begin position="1"/>
        <end position="111"/>
    </location>
</feature>
<evidence type="ECO:0000256" key="2">
    <source>
        <dbReference type="SAM" id="MobiDB-lite"/>
    </source>
</evidence>
<feature type="domain" description="F-box" evidence="3">
    <location>
        <begin position="216"/>
        <end position="266"/>
    </location>
</feature>
<dbReference type="RefSeq" id="XP_040709350.1">
    <property type="nucleotide sequence ID" value="XM_040861573.1"/>
</dbReference>
<dbReference type="GO" id="GO:0031146">
    <property type="term" value="P:SCF-dependent proteasomal ubiquitin-dependent protein catabolic process"/>
    <property type="evidence" value="ECO:0007669"/>
    <property type="project" value="TreeGrafter"/>
</dbReference>
<dbReference type="Proteomes" id="UP000193689">
    <property type="component" value="Unassembled WGS sequence"/>
</dbReference>
<dbReference type="InterPro" id="IPR001810">
    <property type="entry name" value="F-box_dom"/>
</dbReference>
<feature type="compositionally biased region" description="Basic and acidic residues" evidence="2">
    <location>
        <begin position="100"/>
        <end position="111"/>
    </location>
</feature>
<dbReference type="CDD" id="cd22089">
    <property type="entry name" value="F-box_FBXO9"/>
    <property type="match status" value="1"/>
</dbReference>
<keyword evidence="5" id="KW-1185">Reference proteome</keyword>
<dbReference type="AlphaFoldDB" id="A0A1Y2D6Y1"/>
<dbReference type="PANTHER" id="PTHR12874:SF9">
    <property type="entry name" value="F-BOX ONLY PROTEIN 48"/>
    <property type="match status" value="1"/>
</dbReference>